<feature type="region of interest" description="Disordered" evidence="13">
    <location>
        <begin position="278"/>
        <end position="306"/>
    </location>
</feature>
<reference evidence="14" key="2">
    <citation type="submission" date="2025-09" db="UniProtKB">
        <authorList>
            <consortium name="Ensembl"/>
        </authorList>
    </citation>
    <scope>IDENTIFICATION</scope>
</reference>
<keyword evidence="3 12" id="KW-0853">WD repeat</keyword>
<dbReference type="InterPro" id="IPR050687">
    <property type="entry name" value="Dynein_IC"/>
</dbReference>
<evidence type="ECO:0000256" key="9">
    <source>
        <dbReference type="ARBA" id="ARBA00024190"/>
    </source>
</evidence>
<dbReference type="OMA" id="SEGHIMF"/>
<dbReference type="Gene3D" id="2.130.10.10">
    <property type="entry name" value="YVTN repeat-like/Quinoprotein amine dehydrogenase"/>
    <property type="match status" value="2"/>
</dbReference>
<keyword evidence="4" id="KW-0677">Repeat</keyword>
<evidence type="ECO:0000256" key="11">
    <source>
        <dbReference type="ARBA" id="ARBA00041557"/>
    </source>
</evidence>
<keyword evidence="7" id="KW-0206">Cytoskeleton</keyword>
<reference evidence="14" key="1">
    <citation type="submission" date="2025-08" db="UniProtKB">
        <authorList>
            <consortium name="Ensembl"/>
        </authorList>
    </citation>
    <scope>IDENTIFICATION</scope>
</reference>
<evidence type="ECO:0000256" key="4">
    <source>
        <dbReference type="ARBA" id="ARBA00022737"/>
    </source>
</evidence>
<keyword evidence="6" id="KW-0969">Cilium</keyword>
<dbReference type="SUPFAM" id="SSF50978">
    <property type="entry name" value="WD40 repeat-like"/>
    <property type="match status" value="1"/>
</dbReference>
<accession>A0A3B4VQ37</accession>
<name>A0A3B4VQ37_SERDU</name>
<feature type="repeat" description="WD" evidence="12">
    <location>
        <begin position="628"/>
        <end position="670"/>
    </location>
</feature>
<evidence type="ECO:0000256" key="13">
    <source>
        <dbReference type="SAM" id="MobiDB-lite"/>
    </source>
</evidence>
<dbReference type="Proteomes" id="UP000261420">
    <property type="component" value="Unplaced"/>
</dbReference>
<comment type="subcellular location">
    <subcellularLocation>
        <location evidence="1">Cytoplasm</location>
        <location evidence="1">Cytoskeleton</location>
        <location evidence="1">Flagellum axoneme</location>
    </subcellularLocation>
    <subcellularLocation>
        <location evidence="9">Dynein axonemal particle</location>
    </subcellularLocation>
</comment>
<dbReference type="PANTHER" id="PTHR12442:SF12">
    <property type="entry name" value="DYNEIN AXONEMAL INTERMEDIATE CHAIN 4"/>
    <property type="match status" value="1"/>
</dbReference>
<evidence type="ECO:0000256" key="6">
    <source>
        <dbReference type="ARBA" id="ARBA00023069"/>
    </source>
</evidence>
<dbReference type="GO" id="GO:0005858">
    <property type="term" value="C:axonemal dynein complex"/>
    <property type="evidence" value="ECO:0007669"/>
    <property type="project" value="TreeGrafter"/>
</dbReference>
<dbReference type="GO" id="GO:0003341">
    <property type="term" value="P:cilium movement"/>
    <property type="evidence" value="ECO:0007669"/>
    <property type="project" value="TreeGrafter"/>
</dbReference>
<dbReference type="InterPro" id="IPR015943">
    <property type="entry name" value="WD40/YVTN_repeat-like_dom_sf"/>
</dbReference>
<evidence type="ECO:0000256" key="8">
    <source>
        <dbReference type="ARBA" id="ARBA00023273"/>
    </source>
</evidence>
<keyword evidence="8" id="KW-0966">Cell projection</keyword>
<evidence type="ECO:0000256" key="12">
    <source>
        <dbReference type="PROSITE-ProRule" id="PRU00221"/>
    </source>
</evidence>
<dbReference type="PROSITE" id="PS50082">
    <property type="entry name" value="WD_REPEATS_2"/>
    <property type="match status" value="1"/>
</dbReference>
<evidence type="ECO:0000256" key="5">
    <source>
        <dbReference type="ARBA" id="ARBA00022846"/>
    </source>
</evidence>
<dbReference type="FunFam" id="2.130.10.10:FF:001248">
    <property type="entry name" value="WD repeat domain 78"/>
    <property type="match status" value="1"/>
</dbReference>
<evidence type="ECO:0000256" key="1">
    <source>
        <dbReference type="ARBA" id="ARBA00004611"/>
    </source>
</evidence>
<keyword evidence="15" id="KW-1185">Reference proteome</keyword>
<dbReference type="Ensembl" id="ENSSDUT00000033268.1">
    <property type="protein sequence ID" value="ENSSDUP00000032707.1"/>
    <property type="gene ID" value="ENSSDUG00000023503.1"/>
</dbReference>
<dbReference type="AlphaFoldDB" id="A0A3B4VQ37"/>
<evidence type="ECO:0000256" key="7">
    <source>
        <dbReference type="ARBA" id="ARBA00023212"/>
    </source>
</evidence>
<proteinExistence type="predicted"/>
<evidence type="ECO:0000256" key="3">
    <source>
        <dbReference type="ARBA" id="ARBA00022574"/>
    </source>
</evidence>
<evidence type="ECO:0000313" key="14">
    <source>
        <dbReference type="Ensembl" id="ENSSDUP00000032707.1"/>
    </source>
</evidence>
<feature type="region of interest" description="Disordered" evidence="13">
    <location>
        <begin position="44"/>
        <end position="63"/>
    </location>
</feature>
<evidence type="ECO:0000256" key="2">
    <source>
        <dbReference type="ARBA" id="ARBA00022490"/>
    </source>
</evidence>
<protein>
    <recommendedName>
        <fullName evidence="10">Dynein axonemal intermediate chain 4</fullName>
    </recommendedName>
    <alternativeName>
        <fullName evidence="11">WD repeat-containing protein 78</fullName>
    </alternativeName>
</protein>
<organism evidence="14 15">
    <name type="scientific">Seriola dumerili</name>
    <name type="common">Greater amberjack</name>
    <name type="synonym">Caranx dumerili</name>
    <dbReference type="NCBI Taxonomy" id="41447"/>
    <lineage>
        <taxon>Eukaryota</taxon>
        <taxon>Metazoa</taxon>
        <taxon>Chordata</taxon>
        <taxon>Craniata</taxon>
        <taxon>Vertebrata</taxon>
        <taxon>Euteleostomi</taxon>
        <taxon>Actinopterygii</taxon>
        <taxon>Neopterygii</taxon>
        <taxon>Teleostei</taxon>
        <taxon>Neoteleostei</taxon>
        <taxon>Acanthomorphata</taxon>
        <taxon>Carangaria</taxon>
        <taxon>Carangiformes</taxon>
        <taxon>Carangidae</taxon>
        <taxon>Seriola</taxon>
    </lineage>
</organism>
<dbReference type="Pfam" id="PF00400">
    <property type="entry name" value="WD40"/>
    <property type="match status" value="2"/>
</dbReference>
<dbReference type="InterPro" id="IPR001680">
    <property type="entry name" value="WD40_rpt"/>
</dbReference>
<keyword evidence="2" id="KW-0963">Cytoplasm</keyword>
<sequence>MKKTSVAPNSCLRASNNSGSGIHGVSLRQKWSFGVSQIRKTSILAGDSNNGKRNGRGGGHQTPRRAVQVFNEDGTDVTPLPLYQAEPGETQPKPGRFFLDEIFSSSGSDHLQSTSSFSVRSSSSFMCCSQPSSLSNKDLLTKDTEDNLPSLEMPINQPTPYVLPRKRDNVRQHITEVKLDEVVDICFSETDTISLLDKPNTVISEDADDAEAIKKGNIHYAELCKNRMGNDKYVVRSMQTFNGAPKDKQIQCDKIAMVEEGSTATVWDIYDSFCRQNETTESEEEKYSESTLNTSKIQDKRQEKSNSTICTGSTISSLLEMENYENSLNVGPDPQWIMESESFQHSLLLMMRTIMANIFQPKLAAYRQLPVLEDPDSTVKPGTKEQSEEGETSSLTPALECLWAFTCEVTRGCNITSMCWNKKDPNLLAVGYGDLMNEKEGLICCWSLKNPVWPECVFYCHSCVTCVDFSANNPSQLAVGMLDGTVALYNIQCRDKRTCLASSSECSIKHLHPVWQVKWTRQEMRLSGEERVEALVSVSADGRIKKWLLSANHLDCIDLMELKRTENIKPKAQKKKRKKKAAGVLAMMMPTLCIDFHPTDYSIYLTGTRDGLIHKCSFSNSQHSLDTYQKHFSQVNHVEWSPFSPDAFLSCSSDWTIQLWRQSQRTPVLSFTSTQKAVYSASWSPNHSTVFAAINGRQMEIWDLNICILNPAIVQHAAPGVKMTALLFATGSDCILVGDSDGQVTVYKPKNLSMGHGKQVDSLDDIIHSAVSRDQKV</sequence>
<dbReference type="GO" id="GO:0045503">
    <property type="term" value="F:dynein light chain binding"/>
    <property type="evidence" value="ECO:0007669"/>
    <property type="project" value="TreeGrafter"/>
</dbReference>
<evidence type="ECO:0000313" key="15">
    <source>
        <dbReference type="Proteomes" id="UP000261420"/>
    </source>
</evidence>
<dbReference type="InterPro" id="IPR036322">
    <property type="entry name" value="WD40_repeat_dom_sf"/>
</dbReference>
<dbReference type="SMART" id="SM00320">
    <property type="entry name" value="WD40"/>
    <property type="match status" value="7"/>
</dbReference>
<dbReference type="PANTHER" id="PTHR12442">
    <property type="entry name" value="DYNEIN INTERMEDIATE CHAIN"/>
    <property type="match status" value="1"/>
</dbReference>
<dbReference type="GeneTree" id="ENSGT00940000156209"/>
<keyword evidence="5" id="KW-0282">Flagellum</keyword>
<dbReference type="GO" id="GO:0045504">
    <property type="term" value="F:dynein heavy chain binding"/>
    <property type="evidence" value="ECO:0007669"/>
    <property type="project" value="TreeGrafter"/>
</dbReference>
<dbReference type="STRING" id="41447.ENSSDUP00000032707"/>
<dbReference type="GO" id="GO:0120293">
    <property type="term" value="C:dynein axonemal particle"/>
    <property type="evidence" value="ECO:0007669"/>
    <property type="project" value="UniProtKB-SubCell"/>
</dbReference>
<evidence type="ECO:0000256" key="10">
    <source>
        <dbReference type="ARBA" id="ARBA00040002"/>
    </source>
</evidence>